<protein>
    <submittedName>
        <fullName evidence="6">Transcriptional regulator, ArsR family</fullName>
    </submittedName>
</protein>
<keyword evidence="7" id="KW-1185">Reference proteome</keyword>
<dbReference type="PANTHER" id="PTHR33154">
    <property type="entry name" value="TRANSCRIPTIONAL REGULATOR, ARSR FAMILY"/>
    <property type="match status" value="1"/>
</dbReference>
<proteinExistence type="predicted"/>
<evidence type="ECO:0000313" key="6">
    <source>
        <dbReference type="EMBL" id="SDI44309.1"/>
    </source>
</evidence>
<dbReference type="PANTHER" id="PTHR33154:SF18">
    <property type="entry name" value="ARSENICAL RESISTANCE OPERON REPRESSOR"/>
    <property type="match status" value="1"/>
</dbReference>
<evidence type="ECO:0000313" key="7">
    <source>
        <dbReference type="Proteomes" id="UP000199527"/>
    </source>
</evidence>
<dbReference type="InterPro" id="IPR011991">
    <property type="entry name" value="ArsR-like_HTH"/>
</dbReference>
<dbReference type="GO" id="GO:0003700">
    <property type="term" value="F:DNA-binding transcription factor activity"/>
    <property type="evidence" value="ECO:0007669"/>
    <property type="project" value="InterPro"/>
</dbReference>
<dbReference type="Gene3D" id="1.10.10.10">
    <property type="entry name" value="Winged helix-like DNA-binding domain superfamily/Winged helix DNA-binding domain"/>
    <property type="match status" value="1"/>
</dbReference>
<name>A0A1G8KLN0_9GAMM</name>
<evidence type="ECO:0000256" key="4">
    <source>
        <dbReference type="ARBA" id="ARBA00023163"/>
    </source>
</evidence>
<dbReference type="RefSeq" id="WP_090361159.1">
    <property type="nucleotide sequence ID" value="NZ_FNEM01000001.1"/>
</dbReference>
<dbReference type="InterPro" id="IPR001845">
    <property type="entry name" value="HTH_ArsR_DNA-bd_dom"/>
</dbReference>
<evidence type="ECO:0000259" key="5">
    <source>
        <dbReference type="PROSITE" id="PS50987"/>
    </source>
</evidence>
<reference evidence="7" key="1">
    <citation type="submission" date="2016-10" db="EMBL/GenBank/DDBJ databases">
        <authorList>
            <person name="Varghese N."/>
            <person name="Submissions S."/>
        </authorList>
    </citation>
    <scope>NUCLEOTIDE SEQUENCE [LARGE SCALE GENOMIC DNA]</scope>
    <source>
        <strain evidence="7">DSM 23317</strain>
    </source>
</reference>
<dbReference type="AlphaFoldDB" id="A0A1G8KLN0"/>
<feature type="domain" description="HTH arsR-type" evidence="5">
    <location>
        <begin position="6"/>
        <end position="103"/>
    </location>
</feature>
<dbReference type="InterPro" id="IPR036390">
    <property type="entry name" value="WH_DNA-bd_sf"/>
</dbReference>
<keyword evidence="4" id="KW-0804">Transcription</keyword>
<dbReference type="SUPFAM" id="SSF46785">
    <property type="entry name" value="Winged helix' DNA-binding domain"/>
    <property type="match status" value="1"/>
</dbReference>
<keyword evidence="3" id="KW-0238">DNA-binding</keyword>
<dbReference type="OrthoDB" id="9814704at2"/>
<dbReference type="CDD" id="cd00090">
    <property type="entry name" value="HTH_ARSR"/>
    <property type="match status" value="1"/>
</dbReference>
<evidence type="ECO:0000256" key="2">
    <source>
        <dbReference type="ARBA" id="ARBA00023015"/>
    </source>
</evidence>
<dbReference type="GO" id="GO:0046685">
    <property type="term" value="P:response to arsenic-containing substance"/>
    <property type="evidence" value="ECO:0007669"/>
    <property type="project" value="UniProtKB-KW"/>
</dbReference>
<keyword evidence="1" id="KW-0059">Arsenical resistance</keyword>
<sequence length="109" mass="12615">MLSTTPDCDRLHQRAAVLKALAHPTRLWLVEQLQQQERCVCELMEEVDADISTVSKHLAVLKQVGLVTVRRQGKQRYYRLTTPCLMSMFHCIERVLDHRSPLTKQEEAS</sequence>
<dbReference type="SMART" id="SM00418">
    <property type="entry name" value="HTH_ARSR"/>
    <property type="match status" value="1"/>
</dbReference>
<dbReference type="EMBL" id="FNEM01000001">
    <property type="protein sequence ID" value="SDI44309.1"/>
    <property type="molecule type" value="Genomic_DNA"/>
</dbReference>
<dbReference type="Proteomes" id="UP000199527">
    <property type="component" value="Unassembled WGS sequence"/>
</dbReference>
<dbReference type="Pfam" id="PF01022">
    <property type="entry name" value="HTH_5"/>
    <property type="match status" value="1"/>
</dbReference>
<dbReference type="InterPro" id="IPR036388">
    <property type="entry name" value="WH-like_DNA-bd_sf"/>
</dbReference>
<accession>A0A1G8KLN0</accession>
<dbReference type="InterPro" id="IPR051081">
    <property type="entry name" value="HTH_MetalResp_TranReg"/>
</dbReference>
<dbReference type="PRINTS" id="PR00778">
    <property type="entry name" value="HTHARSR"/>
</dbReference>
<dbReference type="PROSITE" id="PS50987">
    <property type="entry name" value="HTH_ARSR_2"/>
    <property type="match status" value="1"/>
</dbReference>
<evidence type="ECO:0000256" key="1">
    <source>
        <dbReference type="ARBA" id="ARBA00022849"/>
    </source>
</evidence>
<dbReference type="GO" id="GO:0003677">
    <property type="term" value="F:DNA binding"/>
    <property type="evidence" value="ECO:0007669"/>
    <property type="project" value="UniProtKB-KW"/>
</dbReference>
<gene>
    <name evidence="6" type="ORF">SAMN04488540_101417</name>
</gene>
<dbReference type="NCBIfam" id="NF033788">
    <property type="entry name" value="HTH_metalloreg"/>
    <property type="match status" value="1"/>
</dbReference>
<keyword evidence="2" id="KW-0805">Transcription regulation</keyword>
<evidence type="ECO:0000256" key="3">
    <source>
        <dbReference type="ARBA" id="ARBA00023125"/>
    </source>
</evidence>
<organism evidence="6 7">
    <name type="scientific">Ferrimonas sediminum</name>
    <dbReference type="NCBI Taxonomy" id="718193"/>
    <lineage>
        <taxon>Bacteria</taxon>
        <taxon>Pseudomonadati</taxon>
        <taxon>Pseudomonadota</taxon>
        <taxon>Gammaproteobacteria</taxon>
        <taxon>Alteromonadales</taxon>
        <taxon>Ferrimonadaceae</taxon>
        <taxon>Ferrimonas</taxon>
    </lineage>
</organism>